<evidence type="ECO:0000256" key="3">
    <source>
        <dbReference type="ARBA" id="ARBA00022729"/>
    </source>
</evidence>
<evidence type="ECO:0000256" key="5">
    <source>
        <dbReference type="ARBA" id="ARBA00023139"/>
    </source>
</evidence>
<keyword evidence="3" id="KW-0732">Signal</keyword>
<dbReference type="EMBL" id="WSTA01000065">
    <property type="protein sequence ID" value="MWB99524.1"/>
    <property type="molecule type" value="Genomic_DNA"/>
</dbReference>
<dbReference type="InterPro" id="IPR004872">
    <property type="entry name" value="Lipoprotein_NlpA"/>
</dbReference>
<evidence type="ECO:0000256" key="4">
    <source>
        <dbReference type="ARBA" id="ARBA00023136"/>
    </source>
</evidence>
<dbReference type="PANTHER" id="PTHR30429:SF1">
    <property type="entry name" value="D-METHIONINE-BINDING LIPOPROTEIN METQ-RELATED"/>
    <property type="match status" value="1"/>
</dbReference>
<dbReference type="Proteomes" id="UP000438182">
    <property type="component" value="Unassembled WGS sequence"/>
</dbReference>
<evidence type="ECO:0000313" key="9">
    <source>
        <dbReference type="Proteomes" id="UP000438182"/>
    </source>
</evidence>
<comment type="subcellular location">
    <subcellularLocation>
        <location evidence="1">Membrane</location>
        <topology evidence="1">Lipid-anchor</topology>
    </subcellularLocation>
</comment>
<keyword evidence="7" id="KW-1133">Transmembrane helix</keyword>
<keyword evidence="7" id="KW-0812">Transmembrane</keyword>
<dbReference type="Gene3D" id="3.40.190.10">
    <property type="entry name" value="Periplasmic binding protein-like II"/>
    <property type="match status" value="2"/>
</dbReference>
<dbReference type="SUPFAM" id="SSF53850">
    <property type="entry name" value="Periplasmic binding protein-like II"/>
    <property type="match status" value="1"/>
</dbReference>
<name>A0A6I4P724_9MICO</name>
<keyword evidence="6" id="KW-0449">Lipoprotein</keyword>
<dbReference type="PANTHER" id="PTHR30429">
    <property type="entry name" value="D-METHIONINE-BINDING LIPOPROTEIN METQ"/>
    <property type="match status" value="1"/>
</dbReference>
<dbReference type="AlphaFoldDB" id="A0A6I4P724"/>
<proteinExistence type="inferred from homology"/>
<sequence>MSAPNDAPQSELRSALDQRSKRRRIGLIAGIGAAALIAGGAVVAVNLAGAGEATADVAAAGDTVHLKVASSGESSLNDAVQEVAAEHGVEIEWVNFTDDWTLPNTALVAGEVDANAFQHSAFLSAFNTENDAELVPVVSTVIVEWGIFSSKLTDLDELPDGARIVIPDDPANGGRALGILAAAGLIEVDPAAGIYPTPDDVTDNPKGLEFVPIKALTIPQQLDDPTVDAVVVGTSYFDPSQGITAEDALYLDDALADNSLPYVNFIATTPERADDAVWETLREVYQDPRVQAGLDEDSHGASVIVDLDPAKLQDKLTELEDFARANG</sequence>
<feature type="transmembrane region" description="Helical" evidence="7">
    <location>
        <begin position="25"/>
        <end position="48"/>
    </location>
</feature>
<gene>
    <name evidence="8" type="ORF">GB864_13320</name>
</gene>
<evidence type="ECO:0000256" key="6">
    <source>
        <dbReference type="ARBA" id="ARBA00023288"/>
    </source>
</evidence>
<evidence type="ECO:0000256" key="2">
    <source>
        <dbReference type="ARBA" id="ARBA00008973"/>
    </source>
</evidence>
<evidence type="ECO:0000256" key="7">
    <source>
        <dbReference type="SAM" id="Phobius"/>
    </source>
</evidence>
<evidence type="ECO:0008006" key="10">
    <source>
        <dbReference type="Google" id="ProtNLM"/>
    </source>
</evidence>
<keyword evidence="4 7" id="KW-0472">Membrane</keyword>
<dbReference type="Pfam" id="PF03180">
    <property type="entry name" value="Lipoprotein_9"/>
    <property type="match status" value="1"/>
</dbReference>
<dbReference type="RefSeq" id="WP_160425844.1">
    <property type="nucleotide sequence ID" value="NZ_WSTA01000065.1"/>
</dbReference>
<comment type="caution">
    <text evidence="8">The sequence shown here is derived from an EMBL/GenBank/DDBJ whole genome shotgun (WGS) entry which is preliminary data.</text>
</comment>
<keyword evidence="9" id="KW-1185">Reference proteome</keyword>
<keyword evidence="5" id="KW-0564">Palmitate</keyword>
<evidence type="ECO:0000256" key="1">
    <source>
        <dbReference type="ARBA" id="ARBA00004635"/>
    </source>
</evidence>
<protein>
    <recommendedName>
        <fullName evidence="10">Methionine ABC transporter substrate-binding protein</fullName>
    </recommendedName>
</protein>
<evidence type="ECO:0000313" key="8">
    <source>
        <dbReference type="EMBL" id="MWB99524.1"/>
    </source>
</evidence>
<dbReference type="GO" id="GO:0016020">
    <property type="term" value="C:membrane"/>
    <property type="evidence" value="ECO:0007669"/>
    <property type="project" value="UniProtKB-SubCell"/>
</dbReference>
<comment type="similarity">
    <text evidence="2">Belongs to the NlpA lipoprotein family.</text>
</comment>
<reference evidence="8 9" key="1">
    <citation type="submission" date="2019-12" db="EMBL/GenBank/DDBJ databases">
        <authorList>
            <person name="Kim Y.S."/>
        </authorList>
    </citation>
    <scope>NUCLEOTIDE SEQUENCE [LARGE SCALE GENOMIC DNA]</scope>
    <source>
        <strain evidence="8 9">MMS17-SY077</strain>
    </source>
</reference>
<organism evidence="8 9">
    <name type="scientific">Agromyces seonyuensis</name>
    <dbReference type="NCBI Taxonomy" id="2662446"/>
    <lineage>
        <taxon>Bacteria</taxon>
        <taxon>Bacillati</taxon>
        <taxon>Actinomycetota</taxon>
        <taxon>Actinomycetes</taxon>
        <taxon>Micrococcales</taxon>
        <taxon>Microbacteriaceae</taxon>
        <taxon>Agromyces</taxon>
    </lineage>
</organism>
<accession>A0A6I4P724</accession>